<feature type="region of interest" description="Disordered" evidence="19">
    <location>
        <begin position="54"/>
        <end position="73"/>
    </location>
</feature>
<feature type="compositionally biased region" description="Low complexity" evidence="19">
    <location>
        <begin position="1490"/>
        <end position="1504"/>
    </location>
</feature>
<keyword evidence="4" id="KW-0540">Nuclease</keyword>
<feature type="compositionally biased region" description="Gly residues" evidence="19">
    <location>
        <begin position="279"/>
        <end position="290"/>
    </location>
</feature>
<evidence type="ECO:0000256" key="15">
    <source>
        <dbReference type="ARBA" id="ARBA00023172"/>
    </source>
</evidence>
<dbReference type="Pfam" id="PF00078">
    <property type="entry name" value="RVT_1"/>
    <property type="match status" value="1"/>
</dbReference>
<evidence type="ECO:0000256" key="11">
    <source>
        <dbReference type="ARBA" id="ARBA00022908"/>
    </source>
</evidence>
<organism evidence="24 25">
    <name type="scientific">Trifolium medium</name>
    <dbReference type="NCBI Taxonomy" id="97028"/>
    <lineage>
        <taxon>Eukaryota</taxon>
        <taxon>Viridiplantae</taxon>
        <taxon>Streptophyta</taxon>
        <taxon>Embryophyta</taxon>
        <taxon>Tracheophyta</taxon>
        <taxon>Spermatophyta</taxon>
        <taxon>Magnoliopsida</taxon>
        <taxon>eudicotyledons</taxon>
        <taxon>Gunneridae</taxon>
        <taxon>Pentapetalae</taxon>
        <taxon>rosids</taxon>
        <taxon>fabids</taxon>
        <taxon>Fabales</taxon>
        <taxon>Fabaceae</taxon>
        <taxon>Papilionoideae</taxon>
        <taxon>50 kb inversion clade</taxon>
        <taxon>NPAAA clade</taxon>
        <taxon>Hologalegina</taxon>
        <taxon>IRL clade</taxon>
        <taxon>Trifolieae</taxon>
        <taxon>Trifolium</taxon>
    </lineage>
</organism>
<dbReference type="GO" id="GO:0003887">
    <property type="term" value="F:DNA-directed DNA polymerase activity"/>
    <property type="evidence" value="ECO:0007669"/>
    <property type="project" value="UniProtKB-KW"/>
</dbReference>
<evidence type="ECO:0000256" key="3">
    <source>
        <dbReference type="ARBA" id="ARBA00022695"/>
    </source>
</evidence>
<dbReference type="Pfam" id="PF17921">
    <property type="entry name" value="Integrase_H2C2"/>
    <property type="match status" value="1"/>
</dbReference>
<feature type="domain" description="Reverse transcriptase" evidence="22">
    <location>
        <begin position="624"/>
        <end position="803"/>
    </location>
</feature>
<name>A0A392LXE5_9FABA</name>
<dbReference type="GO" id="GO:0004190">
    <property type="term" value="F:aspartic-type endopeptidase activity"/>
    <property type="evidence" value="ECO:0007669"/>
    <property type="project" value="UniProtKB-KW"/>
</dbReference>
<evidence type="ECO:0000259" key="22">
    <source>
        <dbReference type="PROSITE" id="PS50878"/>
    </source>
</evidence>
<dbReference type="Gene3D" id="3.10.10.10">
    <property type="entry name" value="HIV Type 1 Reverse Transcriptase, subunit A, domain 1"/>
    <property type="match status" value="1"/>
</dbReference>
<dbReference type="InterPro" id="IPR056924">
    <property type="entry name" value="SH3_Tf2-1"/>
</dbReference>
<dbReference type="PROSITE" id="PS50013">
    <property type="entry name" value="CHROMO_2"/>
    <property type="match status" value="1"/>
</dbReference>
<dbReference type="Pfam" id="PF17919">
    <property type="entry name" value="RT_RNaseH_2"/>
    <property type="match status" value="1"/>
</dbReference>
<dbReference type="GO" id="GO:0003723">
    <property type="term" value="F:RNA binding"/>
    <property type="evidence" value="ECO:0007669"/>
    <property type="project" value="UniProtKB-KW"/>
</dbReference>
<evidence type="ECO:0000256" key="10">
    <source>
        <dbReference type="ARBA" id="ARBA00022884"/>
    </source>
</evidence>
<evidence type="ECO:0000256" key="1">
    <source>
        <dbReference type="ARBA" id="ARBA00022670"/>
    </source>
</evidence>
<keyword evidence="16" id="KW-0511">Multifunctional enzyme</keyword>
<dbReference type="PANTHER" id="PTHR37984">
    <property type="entry name" value="PROTEIN CBG26694"/>
    <property type="match status" value="1"/>
</dbReference>
<keyword evidence="18" id="KW-0175">Coiled coil</keyword>
<keyword evidence="13" id="KW-0239">DNA-directed DNA polymerase</keyword>
<evidence type="ECO:0000256" key="13">
    <source>
        <dbReference type="ARBA" id="ARBA00022932"/>
    </source>
</evidence>
<keyword evidence="14" id="KW-0238">DNA-binding</keyword>
<dbReference type="Pfam" id="PF24626">
    <property type="entry name" value="SH3_Tf2-1"/>
    <property type="match status" value="1"/>
</dbReference>
<keyword evidence="7" id="KW-0255">Endonuclease</keyword>
<dbReference type="Gene3D" id="3.30.70.270">
    <property type="match status" value="2"/>
</dbReference>
<dbReference type="InterPro" id="IPR041577">
    <property type="entry name" value="RT_RNaseH_2"/>
</dbReference>
<dbReference type="Pfam" id="PF03732">
    <property type="entry name" value="Retrotrans_gag"/>
    <property type="match status" value="1"/>
</dbReference>
<dbReference type="InterPro" id="IPR043128">
    <property type="entry name" value="Rev_trsase/Diguanyl_cyclase"/>
</dbReference>
<keyword evidence="11" id="KW-0229">DNA integration</keyword>
<dbReference type="EMBL" id="LXQA010000221">
    <property type="protein sequence ID" value="MCH79606.1"/>
    <property type="molecule type" value="Genomic_DNA"/>
</dbReference>
<dbReference type="InterPro" id="IPR021109">
    <property type="entry name" value="Peptidase_aspartic_dom_sf"/>
</dbReference>
<dbReference type="Gene3D" id="3.10.20.370">
    <property type="match status" value="1"/>
</dbReference>
<keyword evidence="2" id="KW-0808">Transferase</keyword>
<keyword evidence="9" id="KW-0460">Magnesium</keyword>
<feature type="domain" description="CCHC-type" evidence="21">
    <location>
        <begin position="327"/>
        <end position="342"/>
    </location>
</feature>
<evidence type="ECO:0000256" key="6">
    <source>
        <dbReference type="ARBA" id="ARBA00022750"/>
    </source>
</evidence>
<keyword evidence="25" id="KW-1185">Reference proteome</keyword>
<dbReference type="InterPro" id="IPR043502">
    <property type="entry name" value="DNA/RNA_pol_sf"/>
</dbReference>
<dbReference type="Gene3D" id="1.10.340.70">
    <property type="match status" value="1"/>
</dbReference>
<feature type="region of interest" description="Disordered" evidence="19">
    <location>
        <begin position="1485"/>
        <end position="1504"/>
    </location>
</feature>
<dbReference type="InterPro" id="IPR041588">
    <property type="entry name" value="Integrase_H2C2"/>
</dbReference>
<keyword evidence="10" id="KW-0694">RNA-binding</keyword>
<dbReference type="SUPFAM" id="SSF56672">
    <property type="entry name" value="DNA/RNA polymerases"/>
    <property type="match status" value="1"/>
</dbReference>
<keyword evidence="6" id="KW-0064">Aspartyl protease</keyword>
<evidence type="ECO:0000256" key="12">
    <source>
        <dbReference type="ARBA" id="ARBA00022918"/>
    </source>
</evidence>
<dbReference type="InterPro" id="IPR001969">
    <property type="entry name" value="Aspartic_peptidase_AS"/>
</dbReference>
<evidence type="ECO:0000259" key="21">
    <source>
        <dbReference type="PROSITE" id="PS50158"/>
    </source>
</evidence>
<dbReference type="PROSITE" id="PS50158">
    <property type="entry name" value="ZF_CCHC"/>
    <property type="match status" value="1"/>
</dbReference>
<keyword evidence="17" id="KW-0862">Zinc</keyword>
<accession>A0A392LXE5</accession>
<evidence type="ECO:0000256" key="9">
    <source>
        <dbReference type="ARBA" id="ARBA00022842"/>
    </source>
</evidence>
<dbReference type="PANTHER" id="PTHR37984:SF5">
    <property type="entry name" value="PROTEIN NYNRIN-LIKE"/>
    <property type="match status" value="1"/>
</dbReference>
<protein>
    <submittedName>
        <fullName evidence="24">Ty3/gypsy retrotransposon protein</fullName>
    </submittedName>
</protein>
<dbReference type="InterPro" id="IPR001878">
    <property type="entry name" value="Znf_CCHC"/>
</dbReference>
<sequence>MDEKIASLEAELSGVKTTLHNMEQNQARLIALFEKSIGKSIAVEDEIAVDPAKKSIEGSMRRQSHSGSNHLDDDSLAEFRRSVKKVELPMFNGEDPAGWISRAEVYFRVQNTRPEIKVNLAQLCMEGGTIHFFNSLINENEKLDWETLKQELLERYGGQGEGDVYEQLTELRQKGSVDDYINDFEYLTAQIPRLPDKQFLGYFLHGLKEEIRGKVRSLSVVGELTRSKVLQVARAVERETKKDGPGFNRPHKPVHGTNRTGISGSQKDRSDWVFVKNGSGDGSKEGGGGPKQDRPNSNDPRRSQNRDRGYSSLSYNEIMERRKKGLCFRCGGANHLKHQCPERHLKVLVIDDDEDESEGKLIAVEVDSEEEEAHGEMSVLELRQLHQINHQPSSKPQVIKVRGSIHEVPVVILIDSGASHNFISQQLVQKMNWERIDGPAMSIKLGDGSCAKTNGVCTQLEIVMDELQIRVDAQIFDLGCVDVVLGIEWLRTLGDMIVNWQKQTMSFWYNKQWITMKGVDSQLSNMETLHSVVCKPWRNEVVDWKMNKVNRGVFHSLDEEQSRELEQLLSMCAGVFQEPKGLPPKRLKEHEIALKDGHEAVNVRPYRYPHHHKNEIEKQVKEMLATGIIRPSTSSFSSPVILVKKKDGSWRMCVDYRALNKATVPDKFPIPVIEELLDELHGAKYFSKLDLKSGYHQVRVKEEDVHKTAFRTHEGHYEFMVMPFGLMNAPSTFQSLMNEVFKPLLRKTVLVFFDDILVYSESWQEHVMHLEQVLLILQKHGLVANKKKCQFGQQSIEYLGHLINGTGVAVDPNKVVSVTNWPIPKNVKGVRGFLGLTGYYRKFIRNYGKIAKPLTELTKKDAFVWSDEAYKAFESLKKSLTTAPVLALPDFSKEFIIECDASGGGIGAILMQSKRPIAYFSKALGVRNLAKSAYEKELMAVVLAIQHWRPYLIGRKFTVSTDQKSLKQLLQQRMVTADQQNWAAKLLGGELCQGISCIQWKDELIVKVENQKDEQLQQIIRDLQADIHSRPGYEYKQGVLLYEGRLVLSAKSVLIPVMLSEFHSTPQGGHSGFYRTYRRLAANLYWVGMKNTVQEYVKACDICQRQKYLTSSPGGLLQPLPIPERIWEDISMDFITNLPRSKGYEAILVIVDRLSKYAHFTPLKHPYTARSIAEVFVREVVRLHGIPLSIVSDRDPIFMSNFWQELFKLQGTKLKMSTSYHPESDGQTEVVNRCLETYLRCFISDQPKTWSNWLSWSEYWFNTSYSAATGKTPYEIVYGRSPPVITRWVQGETRVAAVQRELVDRDEALRQLREQLVRAQDRMKHFADKKRCDRSFEVGEWVFVKLRAHRQQSVVCRINAKLAARYFGPYPVVARVGAVAYKLELPEGSKVHPVFHVSLLKKAVGNYHGEDKLPDLEGESGIVIEPEVVLARRIVQVQNEAIEQVLVQWKGQNIEEATWEDSVMMKSQFPQLSLEDKAVQTGGSIDRTQSVSNNNNDSSLVQSSVGPRVWKVYSRRGKMPKVS</sequence>
<dbReference type="CDD" id="cd01647">
    <property type="entry name" value="RT_LTR"/>
    <property type="match status" value="1"/>
</dbReference>
<dbReference type="InterPro" id="IPR001584">
    <property type="entry name" value="Integrase_cat-core"/>
</dbReference>
<reference evidence="24 25" key="1">
    <citation type="journal article" date="2018" name="Front. Plant Sci.">
        <title>Red Clover (Trifolium pratense) and Zigzag Clover (T. medium) - A Picture of Genomic Similarities and Differences.</title>
        <authorList>
            <person name="Dluhosova J."/>
            <person name="Istvanek J."/>
            <person name="Nedelnik J."/>
            <person name="Repkova J."/>
        </authorList>
    </citation>
    <scope>NUCLEOTIDE SEQUENCE [LARGE SCALE GENOMIC DNA]</scope>
    <source>
        <strain evidence="25">cv. 10/8</strain>
        <tissue evidence="24">Leaf</tissue>
    </source>
</reference>
<dbReference type="SUPFAM" id="SSF53098">
    <property type="entry name" value="Ribonuclease H-like"/>
    <property type="match status" value="1"/>
</dbReference>
<evidence type="ECO:0000259" key="23">
    <source>
        <dbReference type="PROSITE" id="PS50994"/>
    </source>
</evidence>
<feature type="domain" description="Chromo" evidence="20">
    <location>
        <begin position="1424"/>
        <end position="1472"/>
    </location>
</feature>
<dbReference type="InterPro" id="IPR023780">
    <property type="entry name" value="Chromo_domain"/>
</dbReference>
<dbReference type="CDD" id="cd09274">
    <property type="entry name" value="RNase_HI_RT_Ty3"/>
    <property type="match status" value="1"/>
</dbReference>
<dbReference type="PROSITE" id="PS50994">
    <property type="entry name" value="INTEGRASE"/>
    <property type="match status" value="1"/>
</dbReference>
<feature type="region of interest" description="Disordered" evidence="19">
    <location>
        <begin position="237"/>
        <end position="314"/>
    </location>
</feature>
<dbReference type="Gene3D" id="2.40.70.10">
    <property type="entry name" value="Acid Proteases"/>
    <property type="match status" value="1"/>
</dbReference>
<evidence type="ECO:0000256" key="4">
    <source>
        <dbReference type="ARBA" id="ARBA00022722"/>
    </source>
</evidence>
<dbReference type="GO" id="GO:0006508">
    <property type="term" value="P:proteolysis"/>
    <property type="evidence" value="ECO:0007669"/>
    <property type="project" value="UniProtKB-KW"/>
</dbReference>
<feature type="coiled-coil region" evidence="18">
    <location>
        <begin position="1295"/>
        <end position="1329"/>
    </location>
</feature>
<evidence type="ECO:0000256" key="14">
    <source>
        <dbReference type="ARBA" id="ARBA00023125"/>
    </source>
</evidence>
<dbReference type="InterPro" id="IPR012337">
    <property type="entry name" value="RNaseH-like_sf"/>
</dbReference>
<evidence type="ECO:0000256" key="19">
    <source>
        <dbReference type="SAM" id="MobiDB-lite"/>
    </source>
</evidence>
<keyword evidence="3" id="KW-0548">Nucleotidyltransferase</keyword>
<keyword evidence="1" id="KW-0645">Protease</keyword>
<keyword evidence="5" id="KW-0479">Metal-binding</keyword>
<evidence type="ECO:0000256" key="18">
    <source>
        <dbReference type="SAM" id="Coils"/>
    </source>
</evidence>
<dbReference type="FunFam" id="3.30.420.10:FF:000219">
    <property type="entry name" value="Putative retroelement"/>
    <property type="match status" value="1"/>
</dbReference>
<evidence type="ECO:0000313" key="24">
    <source>
        <dbReference type="EMBL" id="MCH79606.1"/>
    </source>
</evidence>
<evidence type="ECO:0000256" key="8">
    <source>
        <dbReference type="ARBA" id="ARBA00022801"/>
    </source>
</evidence>
<evidence type="ECO:0000313" key="25">
    <source>
        <dbReference type="Proteomes" id="UP000265520"/>
    </source>
</evidence>
<dbReference type="PROSITE" id="PS50878">
    <property type="entry name" value="RT_POL"/>
    <property type="match status" value="1"/>
</dbReference>
<feature type="domain" description="Integrase catalytic" evidence="23">
    <location>
        <begin position="1117"/>
        <end position="1281"/>
    </location>
</feature>
<dbReference type="InterPro" id="IPR000477">
    <property type="entry name" value="RT_dom"/>
</dbReference>
<evidence type="ECO:0000259" key="20">
    <source>
        <dbReference type="PROSITE" id="PS50013"/>
    </source>
</evidence>
<feature type="compositionally biased region" description="Basic and acidic residues" evidence="19">
    <location>
        <begin position="291"/>
        <end position="309"/>
    </location>
</feature>
<dbReference type="FunFam" id="3.30.70.270:FF:000115">
    <property type="entry name" value="Polyprotein of retroviral origin, putative"/>
    <property type="match status" value="1"/>
</dbReference>
<evidence type="ECO:0000256" key="5">
    <source>
        <dbReference type="ARBA" id="ARBA00022723"/>
    </source>
</evidence>
<dbReference type="InterPro" id="IPR016197">
    <property type="entry name" value="Chromo-like_dom_sf"/>
</dbReference>
<evidence type="ECO:0000256" key="17">
    <source>
        <dbReference type="PROSITE-ProRule" id="PRU00047"/>
    </source>
</evidence>
<dbReference type="CDD" id="cd00303">
    <property type="entry name" value="retropepsin_like"/>
    <property type="match status" value="1"/>
</dbReference>
<dbReference type="GO" id="GO:0003964">
    <property type="term" value="F:RNA-directed DNA polymerase activity"/>
    <property type="evidence" value="ECO:0007669"/>
    <property type="project" value="UniProtKB-KW"/>
</dbReference>
<keyword evidence="8" id="KW-0378">Hydrolase</keyword>
<dbReference type="Gene3D" id="3.30.420.10">
    <property type="entry name" value="Ribonuclease H-like superfamily/Ribonuclease H"/>
    <property type="match status" value="1"/>
</dbReference>
<dbReference type="InterPro" id="IPR050951">
    <property type="entry name" value="Retrovirus_Pol_polyprotein"/>
</dbReference>
<dbReference type="FunFam" id="3.10.10.10:FF:000007">
    <property type="entry name" value="Retrovirus-related Pol polyprotein from transposon 17.6-like Protein"/>
    <property type="match status" value="1"/>
</dbReference>
<dbReference type="SUPFAM" id="SSF50630">
    <property type="entry name" value="Acid proteases"/>
    <property type="match status" value="1"/>
</dbReference>
<evidence type="ECO:0000256" key="16">
    <source>
        <dbReference type="ARBA" id="ARBA00023268"/>
    </source>
</evidence>
<dbReference type="InterPro" id="IPR000953">
    <property type="entry name" value="Chromo/chromo_shadow_dom"/>
</dbReference>
<dbReference type="InterPro" id="IPR036397">
    <property type="entry name" value="RNaseH_sf"/>
</dbReference>
<dbReference type="GO" id="GO:0006310">
    <property type="term" value="P:DNA recombination"/>
    <property type="evidence" value="ECO:0007669"/>
    <property type="project" value="UniProtKB-KW"/>
</dbReference>
<dbReference type="Pfam" id="PF00385">
    <property type="entry name" value="Chromo"/>
    <property type="match status" value="1"/>
</dbReference>
<comment type="caution">
    <text evidence="24">The sequence shown here is derived from an EMBL/GenBank/DDBJ whole genome shotgun (WGS) entry which is preliminary data.</text>
</comment>
<dbReference type="GO" id="GO:0015074">
    <property type="term" value="P:DNA integration"/>
    <property type="evidence" value="ECO:0007669"/>
    <property type="project" value="UniProtKB-KW"/>
</dbReference>
<dbReference type="GO" id="GO:0004519">
    <property type="term" value="F:endonuclease activity"/>
    <property type="evidence" value="ECO:0007669"/>
    <property type="project" value="UniProtKB-KW"/>
</dbReference>
<dbReference type="Pfam" id="PF08284">
    <property type="entry name" value="RVP_2"/>
    <property type="match status" value="1"/>
</dbReference>
<proteinExistence type="predicted"/>
<dbReference type="InterPro" id="IPR005162">
    <property type="entry name" value="Retrotrans_gag_dom"/>
</dbReference>
<gene>
    <name evidence="24" type="ORF">A2U01_0000359</name>
</gene>
<evidence type="ECO:0000256" key="2">
    <source>
        <dbReference type="ARBA" id="ARBA00022679"/>
    </source>
</evidence>
<dbReference type="PROSITE" id="PS00141">
    <property type="entry name" value="ASP_PROTEASE"/>
    <property type="match status" value="1"/>
</dbReference>
<keyword evidence="17" id="KW-0863">Zinc-finger</keyword>
<dbReference type="GO" id="GO:0008270">
    <property type="term" value="F:zinc ion binding"/>
    <property type="evidence" value="ECO:0007669"/>
    <property type="project" value="UniProtKB-KW"/>
</dbReference>
<keyword evidence="12" id="KW-0695">RNA-directed DNA polymerase</keyword>
<dbReference type="Proteomes" id="UP000265520">
    <property type="component" value="Unassembled WGS sequence"/>
</dbReference>
<keyword evidence="15" id="KW-0233">DNA recombination</keyword>
<dbReference type="SUPFAM" id="SSF54160">
    <property type="entry name" value="Chromo domain-like"/>
    <property type="match status" value="1"/>
</dbReference>
<dbReference type="GO" id="GO:0003677">
    <property type="term" value="F:DNA binding"/>
    <property type="evidence" value="ECO:0007669"/>
    <property type="project" value="UniProtKB-KW"/>
</dbReference>
<evidence type="ECO:0000256" key="7">
    <source>
        <dbReference type="ARBA" id="ARBA00022759"/>
    </source>
</evidence>